<dbReference type="Gene3D" id="1.25.40.10">
    <property type="entry name" value="Tetratricopeptide repeat domain"/>
    <property type="match status" value="3"/>
</dbReference>
<dbReference type="InterPro" id="IPR017441">
    <property type="entry name" value="Protein_kinase_ATP_BS"/>
</dbReference>
<evidence type="ECO:0000256" key="4">
    <source>
        <dbReference type="ARBA" id="ARBA00022840"/>
    </source>
</evidence>
<evidence type="ECO:0000256" key="5">
    <source>
        <dbReference type="PROSITE-ProRule" id="PRU00339"/>
    </source>
</evidence>
<feature type="domain" description="Protein kinase" evidence="7">
    <location>
        <begin position="17"/>
        <end position="274"/>
    </location>
</feature>
<gene>
    <name evidence="8" type="ORF">SR858_13645</name>
</gene>
<keyword evidence="4 6" id="KW-0067">ATP-binding</keyword>
<evidence type="ECO:0000259" key="7">
    <source>
        <dbReference type="PROSITE" id="PS50011"/>
    </source>
</evidence>
<sequence length="768" mass="83276">MISVEISAAVLDRFGDYELRGSLGEGGFGRVYRAWDPALQRTVALKCLKTANHHASPDTLIDEARRAASLRHRAFVKIFAFQECNDIQGIVMELVPGTTLSAHIGSAAPDVELALAIIDQVADAMAEAHGAGLIHGDLKPTNLMLEPSGAVRILDFGLARKVDPLATDLTAGQDDGATVAYTAPERLMGCPLSRGSDIYALGVVLYEFLVGERPFATLNGLALAAAHVHTTSESWPFPASTDRSLVELVRRMTAHDPARRLPTMDAVRERIAVLRSADGAPPAALTLQPALQPASPAITEPSAPQMAQPLSAATSQLLPATTAHHELALAPAPAAPVRPVWQRWRWPTAAILVAGTVAATVLAWPSLPLDRLGVALTPYSEARAMESGLEKLAHGDRDGALEQALLSFNTILERNPNHAGAAAGASIAYSLRYVGDGRDDNWLRFAKAGAQAALRQDDHLALAHVAQAWSLALGGDKEAALAAADRALALDPLDLQALNAKLNILLDLRRYEPLGALLEMARKKLPKQRMFPDIEGTMHYRRGDYARAEQAFRTSLQLEPDGMRAYANLSAALMRQDRLDEALHVLQQGLRVRPSGALYTNLGNALFTRGDYTGAARAFEHAVSSARGSPNDYLKWANLADSLNWIPGRAEEARNAYQRAARLLAPLVERHPANGAYLSRMGLYAARVRDAAALTWIDRSLRQEPDSPDVRFRAAIANELTGRRDQALAHLARARQLGYPLKLLEAEPDLIALRRDPRYTTTIEEKLR</sequence>
<dbReference type="InterPro" id="IPR019734">
    <property type="entry name" value="TPR_rpt"/>
</dbReference>
<dbReference type="Pfam" id="PF00069">
    <property type="entry name" value="Pkinase"/>
    <property type="match status" value="1"/>
</dbReference>
<dbReference type="PROSITE" id="PS00107">
    <property type="entry name" value="PROTEIN_KINASE_ATP"/>
    <property type="match status" value="1"/>
</dbReference>
<evidence type="ECO:0000313" key="9">
    <source>
        <dbReference type="Proteomes" id="UP001326110"/>
    </source>
</evidence>
<dbReference type="InterPro" id="IPR011009">
    <property type="entry name" value="Kinase-like_dom_sf"/>
</dbReference>
<keyword evidence="1" id="KW-0808">Transferase</keyword>
<dbReference type="PANTHER" id="PTHR43289">
    <property type="entry name" value="MITOGEN-ACTIVATED PROTEIN KINASE KINASE KINASE 20-RELATED"/>
    <property type="match status" value="1"/>
</dbReference>
<keyword evidence="9" id="KW-1185">Reference proteome</keyword>
<dbReference type="PROSITE" id="PS50011">
    <property type="entry name" value="PROTEIN_KINASE_DOM"/>
    <property type="match status" value="1"/>
</dbReference>
<dbReference type="SUPFAM" id="SSF48452">
    <property type="entry name" value="TPR-like"/>
    <property type="match status" value="2"/>
</dbReference>
<keyword evidence="3 8" id="KW-0418">Kinase</keyword>
<dbReference type="Gene3D" id="3.30.200.20">
    <property type="entry name" value="Phosphorylase Kinase, domain 1"/>
    <property type="match status" value="1"/>
</dbReference>
<dbReference type="PROSITE" id="PS50005">
    <property type="entry name" value="TPR"/>
    <property type="match status" value="2"/>
</dbReference>
<evidence type="ECO:0000256" key="1">
    <source>
        <dbReference type="ARBA" id="ARBA00022679"/>
    </source>
</evidence>
<feature type="repeat" description="TPR" evidence="5">
    <location>
        <begin position="529"/>
        <end position="562"/>
    </location>
</feature>
<organism evidence="8 9">
    <name type="scientific">Duganella zoogloeoides</name>
    <dbReference type="NCBI Taxonomy" id="75659"/>
    <lineage>
        <taxon>Bacteria</taxon>
        <taxon>Pseudomonadati</taxon>
        <taxon>Pseudomonadota</taxon>
        <taxon>Betaproteobacteria</taxon>
        <taxon>Burkholderiales</taxon>
        <taxon>Oxalobacteraceae</taxon>
        <taxon>Telluria group</taxon>
        <taxon>Duganella</taxon>
    </lineage>
</organism>
<dbReference type="Pfam" id="PF14559">
    <property type="entry name" value="TPR_19"/>
    <property type="match status" value="1"/>
</dbReference>
<dbReference type="InterPro" id="IPR011990">
    <property type="entry name" value="TPR-like_helical_dom_sf"/>
</dbReference>
<dbReference type="SMART" id="SM00220">
    <property type="entry name" value="S_TKc"/>
    <property type="match status" value="1"/>
</dbReference>
<reference evidence="8 9" key="1">
    <citation type="submission" date="2023-11" db="EMBL/GenBank/DDBJ databases">
        <title>MicrobeMod: A computational toolkit for identifying prokaryotic methylation and restriction-modification with nanopore sequencing.</title>
        <authorList>
            <person name="Crits-Christoph A."/>
            <person name="Kang S.C."/>
            <person name="Lee H."/>
            <person name="Ostrov N."/>
        </authorList>
    </citation>
    <scope>NUCLEOTIDE SEQUENCE [LARGE SCALE GENOMIC DNA]</scope>
    <source>
        <strain evidence="8 9">ATCC 25935</strain>
    </source>
</reference>
<keyword evidence="5" id="KW-0802">TPR repeat</keyword>
<dbReference type="InterPro" id="IPR000719">
    <property type="entry name" value="Prot_kinase_dom"/>
</dbReference>
<evidence type="ECO:0000313" key="8">
    <source>
        <dbReference type="EMBL" id="WQH07334.1"/>
    </source>
</evidence>
<keyword evidence="2 6" id="KW-0547">Nucleotide-binding</keyword>
<protein>
    <submittedName>
        <fullName evidence="8">Protein kinase</fullName>
    </submittedName>
</protein>
<dbReference type="GO" id="GO:0016301">
    <property type="term" value="F:kinase activity"/>
    <property type="evidence" value="ECO:0007669"/>
    <property type="project" value="UniProtKB-KW"/>
</dbReference>
<evidence type="ECO:0000256" key="3">
    <source>
        <dbReference type="ARBA" id="ARBA00022777"/>
    </source>
</evidence>
<dbReference type="SMART" id="SM00028">
    <property type="entry name" value="TPR"/>
    <property type="match status" value="5"/>
</dbReference>
<dbReference type="PANTHER" id="PTHR43289:SF6">
    <property type="entry name" value="SERINE_THREONINE-PROTEIN KINASE NEKL-3"/>
    <property type="match status" value="1"/>
</dbReference>
<dbReference type="SUPFAM" id="SSF56112">
    <property type="entry name" value="Protein kinase-like (PK-like)"/>
    <property type="match status" value="1"/>
</dbReference>
<dbReference type="RefSeq" id="WP_026637742.1">
    <property type="nucleotide sequence ID" value="NZ_CP140152.1"/>
</dbReference>
<accession>A0ABZ0Y5K7</accession>
<dbReference type="InterPro" id="IPR008271">
    <property type="entry name" value="Ser/Thr_kinase_AS"/>
</dbReference>
<feature type="binding site" evidence="6">
    <location>
        <position position="46"/>
    </location>
    <ligand>
        <name>ATP</name>
        <dbReference type="ChEBI" id="CHEBI:30616"/>
    </ligand>
</feature>
<evidence type="ECO:0000256" key="6">
    <source>
        <dbReference type="PROSITE-ProRule" id="PRU10141"/>
    </source>
</evidence>
<dbReference type="CDD" id="cd14014">
    <property type="entry name" value="STKc_PknB_like"/>
    <property type="match status" value="1"/>
</dbReference>
<dbReference type="GeneID" id="43166833"/>
<dbReference type="PROSITE" id="PS00108">
    <property type="entry name" value="PROTEIN_KINASE_ST"/>
    <property type="match status" value="1"/>
</dbReference>
<dbReference type="EMBL" id="CP140152">
    <property type="protein sequence ID" value="WQH07334.1"/>
    <property type="molecule type" value="Genomic_DNA"/>
</dbReference>
<evidence type="ECO:0000256" key="2">
    <source>
        <dbReference type="ARBA" id="ARBA00022741"/>
    </source>
</evidence>
<feature type="repeat" description="TPR" evidence="5">
    <location>
        <begin position="563"/>
        <end position="596"/>
    </location>
</feature>
<proteinExistence type="predicted"/>
<dbReference type="Proteomes" id="UP001326110">
    <property type="component" value="Chromosome"/>
</dbReference>
<dbReference type="Gene3D" id="1.10.510.10">
    <property type="entry name" value="Transferase(Phosphotransferase) domain 1"/>
    <property type="match status" value="1"/>
</dbReference>
<name>A0ABZ0Y5K7_9BURK</name>